<dbReference type="AlphaFoldDB" id="A0A917HFK1"/>
<evidence type="ECO:0000313" key="3">
    <source>
        <dbReference type="Proteomes" id="UP000622860"/>
    </source>
</evidence>
<comment type="caution">
    <text evidence="2">The sequence shown here is derived from an EMBL/GenBank/DDBJ whole genome shotgun (WGS) entry which is preliminary data.</text>
</comment>
<evidence type="ECO:0000256" key="1">
    <source>
        <dbReference type="SAM" id="MobiDB-lite"/>
    </source>
</evidence>
<protein>
    <submittedName>
        <fullName evidence="2">Uncharacterized protein</fullName>
    </submittedName>
</protein>
<dbReference type="Proteomes" id="UP000622860">
    <property type="component" value="Unassembled WGS sequence"/>
</dbReference>
<accession>A0A917HFK1</accession>
<feature type="compositionally biased region" description="Basic residues" evidence="1">
    <location>
        <begin position="1"/>
        <end position="10"/>
    </location>
</feature>
<keyword evidence="3" id="KW-1185">Reference proteome</keyword>
<organism evidence="2 3">
    <name type="scientific">Virgibacillus oceani</name>
    <dbReference type="NCBI Taxonomy" id="1479511"/>
    <lineage>
        <taxon>Bacteria</taxon>
        <taxon>Bacillati</taxon>
        <taxon>Bacillota</taxon>
        <taxon>Bacilli</taxon>
        <taxon>Bacillales</taxon>
        <taxon>Bacillaceae</taxon>
        <taxon>Virgibacillus</taxon>
    </lineage>
</organism>
<gene>
    <name evidence="2" type="ORF">GCM10011398_22830</name>
</gene>
<reference evidence="2" key="2">
    <citation type="submission" date="2020-09" db="EMBL/GenBank/DDBJ databases">
        <authorList>
            <person name="Sun Q."/>
            <person name="Zhou Y."/>
        </authorList>
    </citation>
    <scope>NUCLEOTIDE SEQUENCE</scope>
    <source>
        <strain evidence="2">CGMCC 1.12754</strain>
    </source>
</reference>
<feature type="compositionally biased region" description="Basic and acidic residues" evidence="1">
    <location>
        <begin position="11"/>
        <end position="22"/>
    </location>
</feature>
<reference evidence="2" key="1">
    <citation type="journal article" date="2014" name="Int. J. Syst. Evol. Microbiol.">
        <title>Complete genome sequence of Corynebacterium casei LMG S-19264T (=DSM 44701T), isolated from a smear-ripened cheese.</title>
        <authorList>
            <consortium name="US DOE Joint Genome Institute (JGI-PGF)"/>
            <person name="Walter F."/>
            <person name="Albersmeier A."/>
            <person name="Kalinowski J."/>
            <person name="Ruckert C."/>
        </authorList>
    </citation>
    <scope>NUCLEOTIDE SEQUENCE</scope>
    <source>
        <strain evidence="2">CGMCC 1.12754</strain>
    </source>
</reference>
<feature type="region of interest" description="Disordered" evidence="1">
    <location>
        <begin position="1"/>
        <end position="61"/>
    </location>
</feature>
<proteinExistence type="predicted"/>
<dbReference type="EMBL" id="BMFR01000008">
    <property type="protein sequence ID" value="GGG77204.1"/>
    <property type="molecule type" value="Genomic_DNA"/>
</dbReference>
<feature type="compositionally biased region" description="Basic residues" evidence="1">
    <location>
        <begin position="36"/>
        <end position="53"/>
    </location>
</feature>
<evidence type="ECO:0000313" key="2">
    <source>
        <dbReference type="EMBL" id="GGG77204.1"/>
    </source>
</evidence>
<name>A0A917HFK1_9BACI</name>
<dbReference type="RefSeq" id="WP_188455526.1">
    <property type="nucleotide sequence ID" value="NZ_BMFR01000008.1"/>
</dbReference>
<sequence length="69" mass="8370">MAKSNAKKQREKLVREGKRNPENGRSPFAQFDLRTQRTKTKKDHLHRTKHKNRDSRQWENDSFCLPIFF</sequence>